<gene>
    <name evidence="2" type="ORF">B5D82_05290</name>
</gene>
<evidence type="ECO:0000256" key="1">
    <source>
        <dbReference type="SAM" id="SignalP"/>
    </source>
</evidence>
<dbReference type="EMBL" id="CP020465">
    <property type="protein sequence ID" value="ASP47223.1"/>
    <property type="molecule type" value="Genomic_DNA"/>
</dbReference>
<evidence type="ECO:0008006" key="4">
    <source>
        <dbReference type="Google" id="ProtNLM"/>
    </source>
</evidence>
<dbReference type="Proteomes" id="UP000202259">
    <property type="component" value="Chromosome"/>
</dbReference>
<keyword evidence="1" id="KW-0732">Signal</keyword>
<organism evidence="2 3">
    <name type="scientific">Cognaticolwellia beringensis</name>
    <dbReference type="NCBI Taxonomy" id="1967665"/>
    <lineage>
        <taxon>Bacteria</taxon>
        <taxon>Pseudomonadati</taxon>
        <taxon>Pseudomonadota</taxon>
        <taxon>Gammaproteobacteria</taxon>
        <taxon>Alteromonadales</taxon>
        <taxon>Colwelliaceae</taxon>
        <taxon>Cognaticolwellia</taxon>
    </lineage>
</organism>
<protein>
    <recommendedName>
        <fullName evidence="4">Secreted protein</fullName>
    </recommendedName>
</protein>
<dbReference type="KEGG" id="cber:B5D82_05290"/>
<keyword evidence="3" id="KW-1185">Reference proteome</keyword>
<sequence>MVAYKKLLNLFKSFFFTFFILNNSFTAQVKSINSFQSMMFLKPMGNSVTCLQRTTIDTRTKRFNNKLKQT</sequence>
<feature type="chain" id="PRO_5012827060" description="Secreted protein" evidence="1">
    <location>
        <begin position="28"/>
        <end position="70"/>
    </location>
</feature>
<accession>A0A222G6J8</accession>
<reference evidence="2 3" key="1">
    <citation type="submission" date="2017-08" db="EMBL/GenBank/DDBJ databases">
        <title>Complete genome of Colwellia sp. NB097-1, a psychrophile bacterium ioslated from Bering Sea.</title>
        <authorList>
            <person name="Chen X."/>
        </authorList>
    </citation>
    <scope>NUCLEOTIDE SEQUENCE [LARGE SCALE GENOMIC DNA]</scope>
    <source>
        <strain evidence="2 3">NB097-1</strain>
    </source>
</reference>
<proteinExistence type="predicted"/>
<name>A0A222G6J8_9GAMM</name>
<feature type="signal peptide" evidence="1">
    <location>
        <begin position="1"/>
        <end position="27"/>
    </location>
</feature>
<evidence type="ECO:0000313" key="3">
    <source>
        <dbReference type="Proteomes" id="UP000202259"/>
    </source>
</evidence>
<evidence type="ECO:0000313" key="2">
    <source>
        <dbReference type="EMBL" id="ASP47223.1"/>
    </source>
</evidence>
<dbReference type="AlphaFoldDB" id="A0A222G6J8"/>